<dbReference type="Pfam" id="PF13424">
    <property type="entry name" value="TPR_12"/>
    <property type="match status" value="1"/>
</dbReference>
<dbReference type="RefSeq" id="XP_001030167.2">
    <property type="nucleotide sequence ID" value="XM_001030167.2"/>
</dbReference>
<organism evidence="2 3">
    <name type="scientific">Tetrahymena thermophila (strain SB210)</name>
    <dbReference type="NCBI Taxonomy" id="312017"/>
    <lineage>
        <taxon>Eukaryota</taxon>
        <taxon>Sar</taxon>
        <taxon>Alveolata</taxon>
        <taxon>Ciliophora</taxon>
        <taxon>Intramacronucleata</taxon>
        <taxon>Oligohymenophorea</taxon>
        <taxon>Hymenostomatida</taxon>
        <taxon>Tetrahymenina</taxon>
        <taxon>Tetrahymenidae</taxon>
        <taxon>Tetrahymena</taxon>
    </lineage>
</organism>
<name>Q22B51_TETTS</name>
<dbReference type="SUPFAM" id="SSF48452">
    <property type="entry name" value="TPR-like"/>
    <property type="match status" value="1"/>
</dbReference>
<proteinExistence type="predicted"/>
<dbReference type="Proteomes" id="UP000009168">
    <property type="component" value="Unassembled WGS sequence"/>
</dbReference>
<evidence type="ECO:0000313" key="3">
    <source>
        <dbReference type="Proteomes" id="UP000009168"/>
    </source>
</evidence>
<dbReference type="InParanoid" id="Q22B51"/>
<gene>
    <name evidence="2" type="ORF">TTHERM_01123870</name>
</gene>
<feature type="compositionally biased region" description="Polar residues" evidence="1">
    <location>
        <begin position="71"/>
        <end position="82"/>
    </location>
</feature>
<protein>
    <submittedName>
        <fullName evidence="2">Tetratricopeptide repeat protein</fullName>
    </submittedName>
</protein>
<evidence type="ECO:0000313" key="2">
    <source>
        <dbReference type="EMBL" id="EAR82504.2"/>
    </source>
</evidence>
<dbReference type="InterPro" id="IPR011990">
    <property type="entry name" value="TPR-like_helical_dom_sf"/>
</dbReference>
<keyword evidence="3" id="KW-1185">Reference proteome</keyword>
<evidence type="ECO:0000256" key="1">
    <source>
        <dbReference type="SAM" id="MobiDB-lite"/>
    </source>
</evidence>
<dbReference type="KEGG" id="tet:TTHERM_01123870"/>
<sequence>MKIQISPQKNMDKKTLFSYNETNQQQQIPVRNQIHFSQNRANGSVQNNTTNMLQGNQKSDQINAQNAINHSHNQGQAGQKGTNIPNNVNSNANNNQNAAANNDENINNIDVKVHPELQLSQQDFEKKFIKTADKCLNKCDFYETWKYEMNGEIYIVKKYLKLDDMKWKKLVNSYNLQYHLACSNSLFLKPFKLVAFSLATVTSAHHNRLSHTNVHHVANSHLNQQNTQSQYAQYQQQQIRRWHLYVIYPFSIESITLDKIYQSQTASVSDTDLICLAIQLFKIGQLCAEKNFPLINWKFSNLLVELKSSSIQIFQPNYQQPVQTLSTQMIKTQRLQTETNQISSQKPSLKLVEYSLKIMDLYDYFGIENRDSNDLLLPPELRQDQRKSSATVHFEDFHGSLEQSSIYMTGMILAQLLIKNFEESRKADDSILYKKSNKLIATPQQPQSASINKSVLQKKAINNNSIQQSVDETKKKNTLNSSSLTQSNDFSQLQNIQNTIDLIIETQSQVNPLIHALAMIVKFTITPNPKERYSFSSVLDVIRDLFGEIIDQPNSDQSQYKKFEKNIIMLLEFTNTLLEQQDYESASNLMNRAKKILILKSKKYQLSPIVNAYYFFSTSNLLMLQGRLAHAVRNYLDGLREIQQIQIQYEEYQDDLYYKLHAQILLQLGICSFKLNQYYKSRFYIEECIIILKNQEKYYKQPHIKNSLRCKYFEMNAFALMWRAQIERIIGVNNDTDYKKLEDFSSNKKSDFRVSDTDIQSEKKINESIKDQKQEPIELLTIKEALKYVPKGTRSYAKIVLVKAKILSSKGFTEKALKYVNKQQEQLESQNQNKVTDLLIMECNYIKGIIYFQKENIPESIKHFQLAQQIYEQRGEANHPDCSAIYQKLAKCYARLGKISQASSLHERAMLLNDLNLAEASFQDSRFLKQSTEEPECLLTYNYCLHLKEQGLFKQSKEFTHELMQNYKYFLSPAPEFVNKLLDYHYTNLNLKIKITKS</sequence>
<reference evidence="3" key="1">
    <citation type="journal article" date="2006" name="PLoS Biol.">
        <title>Macronuclear genome sequence of the ciliate Tetrahymena thermophila, a model eukaryote.</title>
        <authorList>
            <person name="Eisen J.A."/>
            <person name="Coyne R.S."/>
            <person name="Wu M."/>
            <person name="Wu D."/>
            <person name="Thiagarajan M."/>
            <person name="Wortman J.R."/>
            <person name="Badger J.H."/>
            <person name="Ren Q."/>
            <person name="Amedeo P."/>
            <person name="Jones K.M."/>
            <person name="Tallon L.J."/>
            <person name="Delcher A.L."/>
            <person name="Salzberg S.L."/>
            <person name="Silva J.C."/>
            <person name="Haas B.J."/>
            <person name="Majoros W.H."/>
            <person name="Farzad M."/>
            <person name="Carlton J.M."/>
            <person name="Smith R.K. Jr."/>
            <person name="Garg J."/>
            <person name="Pearlman R.E."/>
            <person name="Karrer K.M."/>
            <person name="Sun L."/>
            <person name="Manning G."/>
            <person name="Elde N.C."/>
            <person name="Turkewitz A.P."/>
            <person name="Asai D.J."/>
            <person name="Wilkes D.E."/>
            <person name="Wang Y."/>
            <person name="Cai H."/>
            <person name="Collins K."/>
            <person name="Stewart B.A."/>
            <person name="Lee S.R."/>
            <person name="Wilamowska K."/>
            <person name="Weinberg Z."/>
            <person name="Ruzzo W.L."/>
            <person name="Wloga D."/>
            <person name="Gaertig J."/>
            <person name="Frankel J."/>
            <person name="Tsao C.-C."/>
            <person name="Gorovsky M.A."/>
            <person name="Keeling P.J."/>
            <person name="Waller R.F."/>
            <person name="Patron N.J."/>
            <person name="Cherry J.M."/>
            <person name="Stover N.A."/>
            <person name="Krieger C.J."/>
            <person name="del Toro C."/>
            <person name="Ryder H.F."/>
            <person name="Williamson S.C."/>
            <person name="Barbeau R.A."/>
            <person name="Hamilton E.P."/>
            <person name="Orias E."/>
        </authorList>
    </citation>
    <scope>NUCLEOTIDE SEQUENCE [LARGE SCALE GENOMIC DNA]</scope>
    <source>
        <strain evidence="3">SB210</strain>
    </source>
</reference>
<dbReference type="InterPro" id="IPR019734">
    <property type="entry name" value="TPR_rpt"/>
</dbReference>
<accession>Q22B51</accession>
<dbReference type="AlphaFoldDB" id="Q22B51"/>
<feature type="compositionally biased region" description="Low complexity" evidence="1">
    <location>
        <begin position="83"/>
        <end position="101"/>
    </location>
</feature>
<dbReference type="HOGENOM" id="CLU_250603_0_0_1"/>
<dbReference type="SMART" id="SM00028">
    <property type="entry name" value="TPR"/>
    <property type="match status" value="3"/>
</dbReference>
<feature type="region of interest" description="Disordered" evidence="1">
    <location>
        <begin position="71"/>
        <end position="101"/>
    </location>
</feature>
<dbReference type="EMBL" id="GG662311">
    <property type="protein sequence ID" value="EAR82504.2"/>
    <property type="molecule type" value="Genomic_DNA"/>
</dbReference>
<dbReference type="eggNOG" id="ENOG502SYKI">
    <property type="taxonomic scope" value="Eukaryota"/>
</dbReference>
<dbReference type="Gene3D" id="1.25.40.10">
    <property type="entry name" value="Tetratricopeptide repeat domain"/>
    <property type="match status" value="1"/>
</dbReference>
<dbReference type="GeneID" id="7830515"/>